<comment type="caution">
    <text evidence="2">The sequence shown here is derived from an EMBL/GenBank/DDBJ whole genome shotgun (WGS) entry which is preliminary data.</text>
</comment>
<evidence type="ECO:0000256" key="1">
    <source>
        <dbReference type="SAM" id="Phobius"/>
    </source>
</evidence>
<keyword evidence="1" id="KW-1133">Transmembrane helix</keyword>
<organism evidence="2 3">
    <name type="scientific">Paracoccus onchidii</name>
    <dbReference type="NCBI Taxonomy" id="3017813"/>
    <lineage>
        <taxon>Bacteria</taxon>
        <taxon>Pseudomonadati</taxon>
        <taxon>Pseudomonadota</taxon>
        <taxon>Alphaproteobacteria</taxon>
        <taxon>Rhodobacterales</taxon>
        <taxon>Paracoccaceae</taxon>
        <taxon>Paracoccus</taxon>
    </lineage>
</organism>
<keyword evidence="1" id="KW-0812">Transmembrane</keyword>
<evidence type="ECO:0008006" key="4">
    <source>
        <dbReference type="Google" id="ProtNLM"/>
    </source>
</evidence>
<proteinExistence type="predicted"/>
<reference evidence="2" key="1">
    <citation type="submission" date="2022-12" db="EMBL/GenBank/DDBJ databases">
        <title>Paracoccus onchidii sp. nov., isolated from a marine invertebrate from the South China Sea.</title>
        <authorList>
            <person name="Xu S."/>
            <person name="Liu Z."/>
            <person name="Xu Y."/>
        </authorList>
    </citation>
    <scope>NUCLEOTIDE SEQUENCE</scope>
    <source>
        <strain evidence="2">Z330</strain>
    </source>
</reference>
<evidence type="ECO:0000313" key="2">
    <source>
        <dbReference type="EMBL" id="MDB6178717.1"/>
    </source>
</evidence>
<feature type="transmembrane region" description="Helical" evidence="1">
    <location>
        <begin position="78"/>
        <end position="98"/>
    </location>
</feature>
<gene>
    <name evidence="2" type="ORF">PAF17_14560</name>
</gene>
<feature type="transmembrane region" description="Helical" evidence="1">
    <location>
        <begin position="104"/>
        <end position="122"/>
    </location>
</feature>
<dbReference type="EMBL" id="JAQBIE010000019">
    <property type="protein sequence ID" value="MDB6178717.1"/>
    <property type="molecule type" value="Genomic_DNA"/>
</dbReference>
<dbReference type="Proteomes" id="UP001165641">
    <property type="component" value="Unassembled WGS sequence"/>
</dbReference>
<sequence>MQSTVQPALLLIRVTFGLFLLAWGANKLVDTQGTSGIFAKFYGIEQLATSGSLIAGGLQILLSLAIIAGAYKTISYGIGVVIHGISTIATAGHILMPLAEGSNLLFMAGLPIMGAILGLFIARKHDTFLSFDALRAKRG</sequence>
<evidence type="ECO:0000313" key="3">
    <source>
        <dbReference type="Proteomes" id="UP001165641"/>
    </source>
</evidence>
<protein>
    <recommendedName>
        <fullName evidence="4">DoxX family protein</fullName>
    </recommendedName>
</protein>
<name>A0ABT4ZH83_9RHOB</name>
<accession>A0ABT4ZH83</accession>
<feature type="transmembrane region" description="Helical" evidence="1">
    <location>
        <begin position="48"/>
        <end position="71"/>
    </location>
</feature>
<dbReference type="RefSeq" id="WP_271889833.1">
    <property type="nucleotide sequence ID" value="NZ_JAQBIE010000019.1"/>
</dbReference>
<keyword evidence="3" id="KW-1185">Reference proteome</keyword>
<keyword evidence="1" id="KW-0472">Membrane</keyword>